<evidence type="ECO:0000256" key="1">
    <source>
        <dbReference type="ARBA" id="ARBA00012513"/>
    </source>
</evidence>
<evidence type="ECO:0000256" key="4">
    <source>
        <dbReference type="PROSITE-ProRule" id="PRU10141"/>
    </source>
</evidence>
<gene>
    <name evidence="7" type="primary">cki1_1</name>
    <name evidence="7" type="ORF">CFIMG_000146RA</name>
</gene>
<evidence type="ECO:0000313" key="8">
    <source>
        <dbReference type="Proteomes" id="UP000222788"/>
    </source>
</evidence>
<proteinExistence type="predicted"/>
<dbReference type="InterPro" id="IPR000719">
    <property type="entry name" value="Prot_kinase_dom"/>
</dbReference>
<dbReference type="Gene3D" id="1.10.510.10">
    <property type="entry name" value="Transferase(Phosphotransferase) domain 1"/>
    <property type="match status" value="1"/>
</dbReference>
<dbReference type="InterPro" id="IPR011009">
    <property type="entry name" value="Kinase-like_dom_sf"/>
</dbReference>
<reference evidence="7 8" key="1">
    <citation type="journal article" date="2013" name="Fungal Biol.">
        <title>Analysis of microsatellite markers in the genome of the plant pathogen Ceratocystis fimbriata.</title>
        <authorList>
            <person name="Simpson M.C."/>
            <person name="Wilken P.M."/>
            <person name="Coetzee M.P."/>
            <person name="Wingfield M.J."/>
            <person name="Wingfield B.D."/>
        </authorList>
    </citation>
    <scope>NUCLEOTIDE SEQUENCE [LARGE SCALE GENOMIC DNA]</scope>
    <source>
        <strain evidence="7 8">CBS 114723</strain>
    </source>
</reference>
<keyword evidence="8" id="KW-1185">Reference proteome</keyword>
<dbReference type="EMBL" id="APWK03000092">
    <property type="protein sequence ID" value="PHH51461.1"/>
    <property type="molecule type" value="Genomic_DNA"/>
</dbReference>
<dbReference type="OrthoDB" id="5800476at2759"/>
<feature type="region of interest" description="Disordered" evidence="5">
    <location>
        <begin position="388"/>
        <end position="414"/>
    </location>
</feature>
<dbReference type="PROSITE" id="PS00107">
    <property type="entry name" value="PROTEIN_KINASE_ATP"/>
    <property type="match status" value="1"/>
</dbReference>
<keyword evidence="7" id="KW-0808">Transferase</keyword>
<evidence type="ECO:0000313" key="7">
    <source>
        <dbReference type="EMBL" id="PHH51461.1"/>
    </source>
</evidence>
<evidence type="ECO:0000256" key="3">
    <source>
        <dbReference type="ARBA" id="ARBA00022840"/>
    </source>
</evidence>
<dbReference type="GO" id="GO:0005524">
    <property type="term" value="F:ATP binding"/>
    <property type="evidence" value="ECO:0007669"/>
    <property type="project" value="UniProtKB-UniRule"/>
</dbReference>
<dbReference type="PANTHER" id="PTHR11909">
    <property type="entry name" value="CASEIN KINASE-RELATED"/>
    <property type="match status" value="1"/>
</dbReference>
<reference evidence="7 8" key="2">
    <citation type="journal article" date="2013" name="IMA Fungus">
        <title>IMA Genome-F 1: Ceratocystis fimbriata: Draft nuclear genome sequence for the plant pathogen, Ceratocystis fimbriata.</title>
        <authorList>
            <person name="Wilken P.M."/>
            <person name="Steenkamp E.T."/>
            <person name="Wingfield M.J."/>
            <person name="de Beer Z.W."/>
            <person name="Wingfield B.D."/>
        </authorList>
    </citation>
    <scope>NUCLEOTIDE SEQUENCE [LARGE SCALE GENOMIC DNA]</scope>
    <source>
        <strain evidence="7 8">CBS 114723</strain>
    </source>
</reference>
<feature type="compositionally biased region" description="Low complexity" evidence="5">
    <location>
        <begin position="465"/>
        <end position="484"/>
    </location>
</feature>
<dbReference type="Pfam" id="PF00069">
    <property type="entry name" value="Pkinase"/>
    <property type="match status" value="1"/>
</dbReference>
<dbReference type="InterPro" id="IPR008271">
    <property type="entry name" value="Ser/Thr_kinase_AS"/>
</dbReference>
<evidence type="ECO:0000256" key="5">
    <source>
        <dbReference type="SAM" id="MobiDB-lite"/>
    </source>
</evidence>
<dbReference type="SUPFAM" id="SSF56112">
    <property type="entry name" value="Protein kinase-like (PK-like)"/>
    <property type="match status" value="1"/>
</dbReference>
<protein>
    <recommendedName>
        <fullName evidence="1">non-specific serine/threonine protein kinase</fullName>
        <ecNumber evidence="1">2.7.11.1</ecNumber>
    </recommendedName>
</protein>
<dbReference type="GO" id="GO:0004674">
    <property type="term" value="F:protein serine/threonine kinase activity"/>
    <property type="evidence" value="ECO:0007669"/>
    <property type="project" value="UniProtKB-EC"/>
</dbReference>
<dbReference type="EC" id="2.7.11.1" evidence="1"/>
<comment type="caution">
    <text evidence="7">The sequence shown here is derived from an EMBL/GenBank/DDBJ whole genome shotgun (WGS) entry which is preliminary data.</text>
</comment>
<evidence type="ECO:0000259" key="6">
    <source>
        <dbReference type="PROSITE" id="PS50011"/>
    </source>
</evidence>
<keyword evidence="3 4" id="KW-0067">ATP-binding</keyword>
<accession>A0A2C5X0N0</accession>
<dbReference type="PROSITE" id="PS00108">
    <property type="entry name" value="PROTEIN_KINASE_ST"/>
    <property type="match status" value="1"/>
</dbReference>
<feature type="region of interest" description="Disordered" evidence="5">
    <location>
        <begin position="452"/>
        <end position="561"/>
    </location>
</feature>
<dbReference type="STRING" id="1035309.A0A2C5X0N0"/>
<dbReference type="InterPro" id="IPR017441">
    <property type="entry name" value="Protein_kinase_ATP_BS"/>
</dbReference>
<dbReference type="InterPro" id="IPR050235">
    <property type="entry name" value="CK1_Ser-Thr_kinase"/>
</dbReference>
<feature type="domain" description="Protein kinase" evidence="6">
    <location>
        <begin position="43"/>
        <end position="306"/>
    </location>
</feature>
<dbReference type="AlphaFoldDB" id="A0A2C5X0N0"/>
<sequence length="601" mass="66867">MDAIVKEVSGWLQTLDTIATKTQERKTDPLRTENDPSNKIGNWQINKKVGTGSFGVIYDGIDPKTQKHLAFKFESTACESPQLREEYRCYKLLAGCNSNISRFLEGVSPVHAFGDQYLHRYLVIDRLGPSLEMLYSKCKRVFSVKTVCMLGIQMIDRIKCIHERKLIYRDIKPQNFLMGRPGSDEEDEVFIVDLGMCKEYIDPITKNHISFGGSRALSGTVQFLSNSAIQGFQQSRRDDIESVCLVLIYLLKGLPWNNAGSTDKVTKLKLETTAEDLCEGLAPQFLEYINYIRNLGFEVEPDYAYLQGLLNAVLEDLGTTNDRKFDWGKLPVVGSLRPVFYDDVTQKSIHQLHKDIAATRYRVMRAARGTPTAPKFSTRGMSTALSRIPGGPMQQAGQRSMDPPPADQHLSKAQKSLVHLSDKILRDLAWTEDLETSRNALHTALELATVSMSNPTPSEDHTTNPTSPTGVVGGSVSPVQPTSPKTRVWRPPVMSTRPGSKEGRPKTPDDKMNSRSSKGSNSPDRRKSPSQVTQNLPPPPPLPMGKGSAPPEPTQSALIPTMAEYKFKAEALEVDDCDSIEEELAPVVPEYHMRRGGARES</sequence>
<dbReference type="PROSITE" id="PS50011">
    <property type="entry name" value="PROTEIN_KINASE_DOM"/>
    <property type="match status" value="1"/>
</dbReference>
<keyword evidence="7" id="KW-0418">Kinase</keyword>
<feature type="compositionally biased region" description="Basic and acidic residues" evidence="5">
    <location>
        <begin position="499"/>
        <end position="513"/>
    </location>
</feature>
<dbReference type="SMART" id="SM00220">
    <property type="entry name" value="S_TKc"/>
    <property type="match status" value="1"/>
</dbReference>
<name>A0A2C5X0N0_9PEZI</name>
<dbReference type="Proteomes" id="UP000222788">
    <property type="component" value="Unassembled WGS sequence"/>
</dbReference>
<dbReference type="CDD" id="cd14016">
    <property type="entry name" value="STKc_CK1"/>
    <property type="match status" value="1"/>
</dbReference>
<feature type="binding site" evidence="4">
    <location>
        <position position="72"/>
    </location>
    <ligand>
        <name>ATP</name>
        <dbReference type="ChEBI" id="CHEBI:30616"/>
    </ligand>
</feature>
<keyword evidence="2 4" id="KW-0547">Nucleotide-binding</keyword>
<evidence type="ECO:0000256" key="2">
    <source>
        <dbReference type="ARBA" id="ARBA00022741"/>
    </source>
</evidence>
<organism evidence="7 8">
    <name type="scientific">Ceratocystis fimbriata CBS 114723</name>
    <dbReference type="NCBI Taxonomy" id="1035309"/>
    <lineage>
        <taxon>Eukaryota</taxon>
        <taxon>Fungi</taxon>
        <taxon>Dikarya</taxon>
        <taxon>Ascomycota</taxon>
        <taxon>Pezizomycotina</taxon>
        <taxon>Sordariomycetes</taxon>
        <taxon>Hypocreomycetidae</taxon>
        <taxon>Microascales</taxon>
        <taxon>Ceratocystidaceae</taxon>
        <taxon>Ceratocystis</taxon>
    </lineage>
</organism>